<protein>
    <submittedName>
        <fullName evidence="4">PLP-dependent transferase</fullName>
    </submittedName>
</protein>
<dbReference type="RefSeq" id="WP_273897729.1">
    <property type="nucleotide sequence ID" value="NZ_JAMDGS010000013.1"/>
</dbReference>
<name>A0ABT5PSE2_9PSED</name>
<keyword evidence="2 3" id="KW-0663">Pyridoxal phosphate</keyword>
<comment type="cofactor">
    <cofactor evidence="1 3">
        <name>pyridoxal 5'-phosphate</name>
        <dbReference type="ChEBI" id="CHEBI:597326"/>
    </cofactor>
</comment>
<dbReference type="Gene3D" id="3.40.640.10">
    <property type="entry name" value="Type I PLP-dependent aspartate aminotransferase-like (Major domain)"/>
    <property type="match status" value="1"/>
</dbReference>
<dbReference type="InterPro" id="IPR015421">
    <property type="entry name" value="PyrdxlP-dep_Trfase_major"/>
</dbReference>
<evidence type="ECO:0000256" key="2">
    <source>
        <dbReference type="ARBA" id="ARBA00022898"/>
    </source>
</evidence>
<evidence type="ECO:0000256" key="1">
    <source>
        <dbReference type="ARBA" id="ARBA00001933"/>
    </source>
</evidence>
<dbReference type="SUPFAM" id="SSF53383">
    <property type="entry name" value="PLP-dependent transferases"/>
    <property type="match status" value="1"/>
</dbReference>
<accession>A0ABT5PSE2</accession>
<dbReference type="InterPro" id="IPR000277">
    <property type="entry name" value="Cys/Met-Metab_PyrdxlP-dep_enz"/>
</dbReference>
<evidence type="ECO:0000313" key="5">
    <source>
        <dbReference type="Proteomes" id="UP001150531"/>
    </source>
</evidence>
<organism evidence="4 5">
    <name type="scientific">Pseudomonas aphyarum</name>
    <dbReference type="NCBI Taxonomy" id="2942629"/>
    <lineage>
        <taxon>Bacteria</taxon>
        <taxon>Pseudomonadati</taxon>
        <taxon>Pseudomonadota</taxon>
        <taxon>Gammaproteobacteria</taxon>
        <taxon>Pseudomonadales</taxon>
        <taxon>Pseudomonadaceae</taxon>
        <taxon>Pseudomonas</taxon>
    </lineage>
</organism>
<dbReference type="Proteomes" id="UP001150531">
    <property type="component" value="Unassembled WGS sequence"/>
</dbReference>
<gene>
    <name evidence="4" type="ORF">M5G18_19740</name>
</gene>
<reference evidence="4" key="1">
    <citation type="submission" date="2022-05" db="EMBL/GenBank/DDBJ databases">
        <title>Novel Pseudomonas spp. Isolated from a Rainbow Trout Aquaculture Facility.</title>
        <authorList>
            <person name="Testerman T."/>
            <person name="Graf J."/>
        </authorList>
    </citation>
    <scope>NUCLEOTIDE SEQUENCE</scope>
    <source>
        <strain evidence="4">ID386</strain>
    </source>
</reference>
<comment type="caution">
    <text evidence="4">The sequence shown here is derived from an EMBL/GenBank/DDBJ whole genome shotgun (WGS) entry which is preliminary data.</text>
</comment>
<sequence length="469" mass="52767">MNTDISINYLSRLYRLIIEELRETCLRHAEISHSLLELVEHVVRIHDQYWGRHQHGADIGAAEEAMLWTEYETAAVNFANILNARATIATCYSSMDEYWRDAQAQANGKSSNTIWDIYEHGSRRRLEGSFAAVLNVEAALLLNSGMSAISVAINAVGLKPTDAVFVGKSSYFETNEVLEHFVDVIGCRIHSIDFLDIPAFESALREFSPKLLVVETATNCPTPESLPNFSQVDFGKKWPMIICDQTIVGFPDADVSLNYPGDVVYLASLSKFVTNSISAGLIFGRASSVDRCRKIARFSGQNLQEHAFNFIRHSDITCVHYRMELHQLNVQLFMDALTQVKEELSLLRTLERDFLGDTANGSGVHGCLIFFALIPRQGQDYFSPELVESHRAVVCQWQMFSQRHGETFDIRSGFGWRKTSIRCYEGSQLNQSNAPSYMRISVGLESRRAVMCLAAQLVDSIREVTHGTI</sequence>
<dbReference type="EMBL" id="JAMDGS010000013">
    <property type="protein sequence ID" value="MDD1126836.1"/>
    <property type="molecule type" value="Genomic_DNA"/>
</dbReference>
<dbReference type="PANTHER" id="PTHR11808">
    <property type="entry name" value="TRANS-SULFURATION ENZYME FAMILY MEMBER"/>
    <property type="match status" value="1"/>
</dbReference>
<evidence type="ECO:0000256" key="3">
    <source>
        <dbReference type="RuleBase" id="RU362118"/>
    </source>
</evidence>
<proteinExistence type="inferred from homology"/>
<keyword evidence="4" id="KW-0808">Transferase</keyword>
<keyword evidence="5" id="KW-1185">Reference proteome</keyword>
<dbReference type="InterPro" id="IPR015424">
    <property type="entry name" value="PyrdxlP-dep_Trfase"/>
</dbReference>
<comment type="similarity">
    <text evidence="3">Belongs to the trans-sulfuration enzymes family.</text>
</comment>
<evidence type="ECO:0000313" key="4">
    <source>
        <dbReference type="EMBL" id="MDD1126836.1"/>
    </source>
</evidence>
<dbReference type="GO" id="GO:0016740">
    <property type="term" value="F:transferase activity"/>
    <property type="evidence" value="ECO:0007669"/>
    <property type="project" value="UniProtKB-KW"/>
</dbReference>
<dbReference type="Pfam" id="PF01053">
    <property type="entry name" value="Cys_Met_Meta_PP"/>
    <property type="match status" value="1"/>
</dbReference>